<organism evidence="1 4">
    <name type="scientific">Oenococcus sicerae</name>
    <dbReference type="NCBI Taxonomy" id="2203724"/>
    <lineage>
        <taxon>Bacteria</taxon>
        <taxon>Bacillati</taxon>
        <taxon>Bacillota</taxon>
        <taxon>Bacilli</taxon>
        <taxon>Lactobacillales</taxon>
        <taxon>Lactobacillaceae</taxon>
        <taxon>Oenococcus</taxon>
    </lineage>
</organism>
<dbReference type="Proteomes" id="UP000286907">
    <property type="component" value="Chromosome"/>
</dbReference>
<evidence type="ECO:0000313" key="1">
    <source>
        <dbReference type="EMBL" id="MDN6900928.1"/>
    </source>
</evidence>
<keyword evidence="3" id="KW-1185">Reference proteome</keyword>
<gene>
    <name evidence="2" type="ORF">DLJ48_01005</name>
    <name evidence="1" type="ORF">EVC35_08020</name>
</gene>
<evidence type="ECO:0000313" key="2">
    <source>
        <dbReference type="EMBL" id="QAS69202.1"/>
    </source>
</evidence>
<reference evidence="2" key="3">
    <citation type="submission" date="2020-01" db="EMBL/GenBank/DDBJ databases">
        <authorList>
            <person name="Cousin F.J."/>
            <person name="Le Guellec R."/>
            <person name="Cretenet M."/>
        </authorList>
    </citation>
    <scope>NUCLEOTIDE SEQUENCE</scope>
    <source>
        <strain evidence="2">UCMA 15228</strain>
    </source>
</reference>
<dbReference type="AlphaFoldDB" id="A0AAJ1RC49"/>
<protein>
    <submittedName>
        <fullName evidence="1">Uncharacterized protein</fullName>
    </submittedName>
</protein>
<dbReference type="EMBL" id="SDWY01000004">
    <property type="protein sequence ID" value="MDN6900928.1"/>
    <property type="molecule type" value="Genomic_DNA"/>
</dbReference>
<proteinExistence type="predicted"/>
<dbReference type="EMBL" id="CP029684">
    <property type="protein sequence ID" value="QAS69202.1"/>
    <property type="molecule type" value="Genomic_DNA"/>
</dbReference>
<dbReference type="RefSeq" id="WP_128685107.1">
    <property type="nucleotide sequence ID" value="NZ_CP029684.2"/>
</dbReference>
<dbReference type="Proteomes" id="UP001167919">
    <property type="component" value="Unassembled WGS sequence"/>
</dbReference>
<accession>A0AAJ1RC49</accession>
<reference evidence="2 3" key="1">
    <citation type="journal article" date="2019" name="Syst. Appl. Microbiol.">
        <title>Oenococcus sicerae sp. nov., isolated from French cider.</title>
        <authorList>
            <person name="Cousin F.J."/>
            <person name="Le Guellec R."/>
            <person name="Chagnot C."/>
            <person name="Goux D."/>
            <person name="Dalmasso M."/>
            <person name="Laplace J.M."/>
            <person name="Cretenet M."/>
        </authorList>
    </citation>
    <scope>NUCLEOTIDE SEQUENCE [LARGE SCALE GENOMIC DNA]</scope>
    <source>
        <strain evidence="2 3">UCMA 15228</strain>
    </source>
</reference>
<sequence>MKPVKPQQFAQGLQNFLNAIDDTNAKVAPFYSKLRTALNDKTLSEMSDLDFKAILAEFMDANDGYQRAADHLSTLAAPVQLLGLKSNLVDYFRAYVAATKDMTASLETNSKTVDLKKFSRSEQDQDDLMQKINHTVNRILTVPGLRG</sequence>
<name>A0AAJ1RC49_9LACO</name>
<reference evidence="1" key="2">
    <citation type="submission" date="2019-01" db="EMBL/GenBank/DDBJ databases">
        <title>Oenococcus sicerae UCMA17102.</title>
        <authorList>
            <person name="Cousin F.J."/>
            <person name="Le Guellec R."/>
            <person name="Cretenet M."/>
        </authorList>
    </citation>
    <scope>NUCLEOTIDE SEQUENCE</scope>
    <source>
        <strain evidence="1">UCMA17102</strain>
    </source>
</reference>
<evidence type="ECO:0000313" key="4">
    <source>
        <dbReference type="Proteomes" id="UP001167919"/>
    </source>
</evidence>
<evidence type="ECO:0000313" key="3">
    <source>
        <dbReference type="Proteomes" id="UP000286907"/>
    </source>
</evidence>